<dbReference type="Gene3D" id="2.60.120.560">
    <property type="entry name" value="Exo-inulinase, domain 1"/>
    <property type="match status" value="1"/>
</dbReference>
<evidence type="ECO:0000259" key="1">
    <source>
        <dbReference type="Pfam" id="PF06439"/>
    </source>
</evidence>
<dbReference type="AlphaFoldDB" id="A0A5K7SCW9"/>
<feature type="domain" description="3-keto-alpha-glucoside-1,2-lyase/3-keto-2-hydroxy-glucal hydratase" evidence="1">
    <location>
        <begin position="156"/>
        <end position="322"/>
    </location>
</feature>
<organism evidence="2 3">
    <name type="scientific">Aquipluma nitroreducens</name>
    <dbReference type="NCBI Taxonomy" id="2010828"/>
    <lineage>
        <taxon>Bacteria</taxon>
        <taxon>Pseudomonadati</taxon>
        <taxon>Bacteroidota</taxon>
        <taxon>Bacteroidia</taxon>
        <taxon>Marinilabiliales</taxon>
        <taxon>Prolixibacteraceae</taxon>
        <taxon>Aquipluma</taxon>
    </lineage>
</organism>
<dbReference type="Proteomes" id="UP001193389">
    <property type="component" value="Chromosome"/>
</dbReference>
<reference evidence="2" key="1">
    <citation type="journal article" date="2020" name="Int. J. Syst. Evol. Microbiol.">
        <title>Aquipluma nitroreducens gen. nov. sp. nov., a novel facultatively anaerobic bacterium isolated from a freshwater lake.</title>
        <authorList>
            <person name="Watanabe M."/>
            <person name="Kojima H."/>
            <person name="Fukui M."/>
        </authorList>
    </citation>
    <scope>NUCLEOTIDE SEQUENCE</scope>
    <source>
        <strain evidence="2">MeG22</strain>
    </source>
</reference>
<sequence length="326" mass="35806">MKNVRFSSIFSGKFHCLLIAITLFIAMPSISFGSNSNAGEQPIIGRWDLTVQMEDQSVPSWLEVKLSGIKTLVGYFVADGGSARPISKVNVIDGKISFSIPPQWDNSDKDMVFEGTLENDKLKGVITSSSGVKHNFTGERAPLLKRNNTSPEWGKPITLFNGKDLKGWHPQNPNNQWVAEGGILKCPKPGTNIITDQKFEDFKLHIEFRYPEGGNTGVYLRGRYEVQVEDSKGKEPASIYLGGVYGFLTPNENVAKSPGEWQTYDITLIGRRVTIVANGKAIITDQIIPGITGGALDSKEGEPGPIMLQGDHRPADYRNIVITPAK</sequence>
<protein>
    <submittedName>
        <fullName evidence="2">Large multifunctional protein- glycosyl hydrolase</fullName>
    </submittedName>
</protein>
<keyword evidence="2" id="KW-0378">Hydrolase</keyword>
<dbReference type="GO" id="GO:0016787">
    <property type="term" value="F:hydrolase activity"/>
    <property type="evidence" value="ECO:0007669"/>
    <property type="project" value="UniProtKB-KW"/>
</dbReference>
<dbReference type="KEGG" id="anf:AQPE_3504"/>
<evidence type="ECO:0000313" key="2">
    <source>
        <dbReference type="EMBL" id="BBE19319.1"/>
    </source>
</evidence>
<dbReference type="Pfam" id="PF06439">
    <property type="entry name" value="3keto-disac_hyd"/>
    <property type="match status" value="1"/>
</dbReference>
<proteinExistence type="predicted"/>
<accession>A0A5K7SCW9</accession>
<gene>
    <name evidence="2" type="ORF">AQPE_3504</name>
</gene>
<dbReference type="InterPro" id="IPR010496">
    <property type="entry name" value="AL/BT2_dom"/>
</dbReference>
<dbReference type="RefSeq" id="WP_318347574.1">
    <property type="nucleotide sequence ID" value="NZ_AP018694.1"/>
</dbReference>
<keyword evidence="3" id="KW-1185">Reference proteome</keyword>
<evidence type="ECO:0000313" key="3">
    <source>
        <dbReference type="Proteomes" id="UP001193389"/>
    </source>
</evidence>
<dbReference type="EMBL" id="AP018694">
    <property type="protein sequence ID" value="BBE19319.1"/>
    <property type="molecule type" value="Genomic_DNA"/>
</dbReference>
<name>A0A5K7SCW9_9BACT</name>